<accession>A0A5N0V575</accession>
<comment type="caution">
    <text evidence="2">The sequence shown here is derived from an EMBL/GenBank/DDBJ whole genome shotgun (WGS) entry which is preliminary data.</text>
</comment>
<dbReference type="RefSeq" id="WP_144748217.1">
    <property type="nucleotide sequence ID" value="NZ_VMNW02000021.1"/>
</dbReference>
<evidence type="ECO:0000256" key="1">
    <source>
        <dbReference type="SAM" id="SignalP"/>
    </source>
</evidence>
<keyword evidence="1" id="KW-0732">Signal</keyword>
<feature type="signal peptide" evidence="1">
    <location>
        <begin position="1"/>
        <end position="25"/>
    </location>
</feature>
<reference evidence="2" key="1">
    <citation type="submission" date="2019-09" db="EMBL/GenBank/DDBJ databases">
        <authorList>
            <person name="Teo W.F.A."/>
            <person name="Duangmal K."/>
        </authorList>
    </citation>
    <scope>NUCLEOTIDE SEQUENCE [LARGE SCALE GENOMIC DNA]</scope>
    <source>
        <strain evidence="2">K81G1</strain>
    </source>
</reference>
<dbReference type="OrthoDB" id="9997908at2"/>
<dbReference type="EMBL" id="VMNW02000021">
    <property type="protein sequence ID" value="KAA9160528.1"/>
    <property type="molecule type" value="Genomic_DNA"/>
</dbReference>
<name>A0A5N0V575_9PSEU</name>
<evidence type="ECO:0000313" key="3">
    <source>
        <dbReference type="Proteomes" id="UP000319769"/>
    </source>
</evidence>
<organism evidence="2 3">
    <name type="scientific">Amycolatopsis acidicola</name>
    <dbReference type="NCBI Taxonomy" id="2596893"/>
    <lineage>
        <taxon>Bacteria</taxon>
        <taxon>Bacillati</taxon>
        <taxon>Actinomycetota</taxon>
        <taxon>Actinomycetes</taxon>
        <taxon>Pseudonocardiales</taxon>
        <taxon>Pseudonocardiaceae</taxon>
        <taxon>Amycolatopsis</taxon>
    </lineage>
</organism>
<gene>
    <name evidence="2" type="ORF">FPZ12_016985</name>
</gene>
<sequence length="137" mass="13634">MKSSWKAALPCAALLTLLAAAPANAATTDPGTQVAESLAAGDGEAAAAAIQAQRLDTKPAELGHIIVEGGHIAVSAHTGDQFRDAVAYAFPHGGVSLSQALVTFGLAGKEVVTTGVTPDEALVGGETIAQTVEAYAL</sequence>
<evidence type="ECO:0000313" key="2">
    <source>
        <dbReference type="EMBL" id="KAA9160528.1"/>
    </source>
</evidence>
<keyword evidence="3" id="KW-1185">Reference proteome</keyword>
<protein>
    <submittedName>
        <fullName evidence="2">Uncharacterized protein</fullName>
    </submittedName>
</protein>
<dbReference type="AlphaFoldDB" id="A0A5N0V575"/>
<proteinExistence type="predicted"/>
<dbReference type="Proteomes" id="UP000319769">
    <property type="component" value="Unassembled WGS sequence"/>
</dbReference>
<feature type="chain" id="PRO_5024460331" evidence="1">
    <location>
        <begin position="26"/>
        <end position="137"/>
    </location>
</feature>